<dbReference type="InterPro" id="IPR037682">
    <property type="entry name" value="TonB_C"/>
</dbReference>
<feature type="domain" description="TonB C-terminal" evidence="6">
    <location>
        <begin position="21"/>
        <end position="117"/>
    </location>
</feature>
<proteinExistence type="predicted"/>
<sequence length="261" mass="27642">MIENEQGAAAGAKAAPTAYKPDWLRKPTGQEVAAFFPKEAGRRGVSGTATIACKVVAEGRLGDCEVTKERPAGLGFGEAALGLSKTFRMTPPPPGQIGEQSVSIPFTFQAPRMATAQDGASRYKPQWLRRPTEDELNAYYPEKAQDREIGGSARLTCKVVEGGQLSGCMVTEETPVGLGFGEAALKLSKIFRMTPPPPGATGEVTIPITFSVPPSLESRFFDGEWREGPAGVAAVVVVSLALILGGLVLARALRGDRRVDL</sequence>
<dbReference type="GO" id="GO:0016020">
    <property type="term" value="C:membrane"/>
    <property type="evidence" value="ECO:0007669"/>
    <property type="project" value="UniProtKB-SubCell"/>
</dbReference>
<comment type="caution">
    <text evidence="7">The sequence shown here is derived from an EMBL/GenBank/DDBJ whole genome shotgun (WGS) entry which is preliminary data.</text>
</comment>
<evidence type="ECO:0000256" key="3">
    <source>
        <dbReference type="ARBA" id="ARBA00022989"/>
    </source>
</evidence>
<dbReference type="OrthoDB" id="7201913at2"/>
<keyword evidence="2 5" id="KW-0812">Transmembrane</keyword>
<reference evidence="7 8" key="1">
    <citation type="submission" date="2017-12" db="EMBL/GenBank/DDBJ databases">
        <title>The genome sequence of Caulobacter sp. 410.</title>
        <authorList>
            <person name="Gao J."/>
            <person name="Mao X."/>
            <person name="Sun J."/>
        </authorList>
    </citation>
    <scope>NUCLEOTIDE SEQUENCE [LARGE SCALE GENOMIC DNA]</scope>
    <source>
        <strain evidence="7 8">410</strain>
    </source>
</reference>
<evidence type="ECO:0000313" key="8">
    <source>
        <dbReference type="Proteomes" id="UP000234479"/>
    </source>
</evidence>
<dbReference type="SUPFAM" id="SSF74653">
    <property type="entry name" value="TolA/TonB C-terminal domain"/>
    <property type="match status" value="2"/>
</dbReference>
<dbReference type="Pfam" id="PF03544">
    <property type="entry name" value="TonB_C"/>
    <property type="match status" value="2"/>
</dbReference>
<dbReference type="EMBL" id="PJRS01000049">
    <property type="protein sequence ID" value="PLR18710.1"/>
    <property type="molecule type" value="Genomic_DNA"/>
</dbReference>
<name>A0A2N5CY28_9CAUL</name>
<organism evidence="7 8">
    <name type="scientific">Caulobacter zeae</name>
    <dbReference type="NCBI Taxonomy" id="2055137"/>
    <lineage>
        <taxon>Bacteria</taxon>
        <taxon>Pseudomonadati</taxon>
        <taxon>Pseudomonadota</taxon>
        <taxon>Alphaproteobacteria</taxon>
        <taxon>Caulobacterales</taxon>
        <taxon>Caulobacteraceae</taxon>
        <taxon>Caulobacter</taxon>
    </lineage>
</organism>
<dbReference type="AlphaFoldDB" id="A0A2N5CY28"/>
<evidence type="ECO:0000256" key="5">
    <source>
        <dbReference type="SAM" id="Phobius"/>
    </source>
</evidence>
<dbReference type="NCBIfam" id="TIGR01352">
    <property type="entry name" value="tonB_Cterm"/>
    <property type="match status" value="2"/>
</dbReference>
<keyword evidence="3 5" id="KW-1133">Transmembrane helix</keyword>
<evidence type="ECO:0000256" key="1">
    <source>
        <dbReference type="ARBA" id="ARBA00004167"/>
    </source>
</evidence>
<keyword evidence="8" id="KW-1185">Reference proteome</keyword>
<dbReference type="Proteomes" id="UP000234479">
    <property type="component" value="Unassembled WGS sequence"/>
</dbReference>
<feature type="transmembrane region" description="Helical" evidence="5">
    <location>
        <begin position="230"/>
        <end position="253"/>
    </location>
</feature>
<feature type="domain" description="TonB C-terminal" evidence="6">
    <location>
        <begin position="125"/>
        <end position="219"/>
    </location>
</feature>
<dbReference type="PROSITE" id="PS52015">
    <property type="entry name" value="TONB_CTD"/>
    <property type="match status" value="2"/>
</dbReference>
<accession>A0A2N5CY28</accession>
<evidence type="ECO:0000256" key="4">
    <source>
        <dbReference type="ARBA" id="ARBA00023136"/>
    </source>
</evidence>
<dbReference type="GO" id="GO:0055085">
    <property type="term" value="P:transmembrane transport"/>
    <property type="evidence" value="ECO:0007669"/>
    <property type="project" value="InterPro"/>
</dbReference>
<comment type="subcellular location">
    <subcellularLocation>
        <location evidence="1">Membrane</location>
        <topology evidence="1">Single-pass membrane protein</topology>
    </subcellularLocation>
</comment>
<keyword evidence="4 5" id="KW-0472">Membrane</keyword>
<dbReference type="RefSeq" id="WP_101720429.1">
    <property type="nucleotide sequence ID" value="NZ_PJRS01000049.1"/>
</dbReference>
<evidence type="ECO:0000256" key="2">
    <source>
        <dbReference type="ARBA" id="ARBA00022692"/>
    </source>
</evidence>
<dbReference type="Gene3D" id="3.30.1150.10">
    <property type="match status" value="2"/>
</dbReference>
<evidence type="ECO:0000313" key="7">
    <source>
        <dbReference type="EMBL" id="PLR18710.1"/>
    </source>
</evidence>
<dbReference type="InterPro" id="IPR006260">
    <property type="entry name" value="TonB/TolA_C"/>
</dbReference>
<gene>
    <name evidence="7" type="ORF">SGCZBJ_23955</name>
</gene>
<protein>
    <recommendedName>
        <fullName evidence="6">TonB C-terminal domain-containing protein</fullName>
    </recommendedName>
</protein>
<evidence type="ECO:0000259" key="6">
    <source>
        <dbReference type="PROSITE" id="PS52015"/>
    </source>
</evidence>